<dbReference type="RefSeq" id="WP_013178661.1">
    <property type="nucleotide sequence ID" value="NC_014221.1"/>
</dbReference>
<dbReference type="Proteomes" id="UP000000379">
    <property type="component" value="Chromosome"/>
</dbReference>
<accession>D7CRW9</accession>
<proteinExistence type="inferred from homology"/>
<protein>
    <submittedName>
        <fullName evidence="3">Short-chain dehydrogenase/reductase SDR</fullName>
    </submittedName>
</protein>
<dbReference type="PRINTS" id="PR00080">
    <property type="entry name" value="SDRFAMILY"/>
</dbReference>
<feature type="domain" description="Ketoreductase" evidence="2">
    <location>
        <begin position="25"/>
        <end position="207"/>
    </location>
</feature>
<keyword evidence="4" id="KW-1185">Reference proteome</keyword>
<comment type="similarity">
    <text evidence="1">Belongs to the short-chain dehydrogenases/reductases (SDR) family.</text>
</comment>
<gene>
    <name evidence="3" type="ordered locus">Trad_2185</name>
</gene>
<dbReference type="AlphaFoldDB" id="D7CRW9"/>
<evidence type="ECO:0000256" key="1">
    <source>
        <dbReference type="ARBA" id="ARBA00006484"/>
    </source>
</evidence>
<dbReference type="KEGG" id="tra:Trad_2185"/>
<dbReference type="InterPro" id="IPR036291">
    <property type="entry name" value="NAD(P)-bd_dom_sf"/>
</dbReference>
<dbReference type="HOGENOM" id="CLU_010194_1_1_0"/>
<reference evidence="3 4" key="2">
    <citation type="journal article" date="2011" name="Stand. Genomic Sci.">
        <title>Complete genome sequence of Truepera radiovictrix type strain (RQ-24).</title>
        <authorList>
            <person name="Ivanova N."/>
            <person name="Rohde C."/>
            <person name="Munk C."/>
            <person name="Nolan M."/>
            <person name="Lucas S."/>
            <person name="Del Rio T.G."/>
            <person name="Tice H."/>
            <person name="Deshpande S."/>
            <person name="Cheng J.F."/>
            <person name="Tapia R."/>
            <person name="Han C."/>
            <person name="Goodwin L."/>
            <person name="Pitluck S."/>
            <person name="Liolios K."/>
            <person name="Mavromatis K."/>
            <person name="Mikhailova N."/>
            <person name="Pati A."/>
            <person name="Chen A."/>
            <person name="Palaniappan K."/>
            <person name="Land M."/>
            <person name="Hauser L."/>
            <person name="Chang Y.J."/>
            <person name="Jeffries C.D."/>
            <person name="Brambilla E."/>
            <person name="Rohde M."/>
            <person name="Goker M."/>
            <person name="Tindall B.J."/>
            <person name="Woyke T."/>
            <person name="Bristow J."/>
            <person name="Eisen J.A."/>
            <person name="Markowitz V."/>
            <person name="Hugenholtz P."/>
            <person name="Kyrpides N.C."/>
            <person name="Klenk H.P."/>
            <person name="Lapidus A."/>
        </authorList>
    </citation>
    <scope>NUCLEOTIDE SEQUENCE [LARGE SCALE GENOMIC DNA]</scope>
    <source>
        <strain evidence="4">DSM 17093 / CIP 108686 / LMG 22925 / RQ-24</strain>
    </source>
</reference>
<dbReference type="PANTHER" id="PTHR42760">
    <property type="entry name" value="SHORT-CHAIN DEHYDROGENASES/REDUCTASES FAMILY MEMBER"/>
    <property type="match status" value="1"/>
</dbReference>
<reference evidence="4" key="1">
    <citation type="submission" date="2010-05" db="EMBL/GenBank/DDBJ databases">
        <title>The complete genome of Truepera radiovictris DSM 17093.</title>
        <authorList>
            <consortium name="US DOE Joint Genome Institute (JGI-PGF)"/>
            <person name="Lucas S."/>
            <person name="Copeland A."/>
            <person name="Lapidus A."/>
            <person name="Glavina del Rio T."/>
            <person name="Dalin E."/>
            <person name="Tice H."/>
            <person name="Bruce D."/>
            <person name="Goodwin L."/>
            <person name="Pitluck S."/>
            <person name="Kyrpides N."/>
            <person name="Mavromatis K."/>
            <person name="Ovchinnikova G."/>
            <person name="Munk A.C."/>
            <person name="Detter J.C."/>
            <person name="Han C."/>
            <person name="Tapia R."/>
            <person name="Land M."/>
            <person name="Hauser L."/>
            <person name="Markowitz V."/>
            <person name="Cheng J.-F."/>
            <person name="Hugenholtz P."/>
            <person name="Woyke T."/>
            <person name="Wu D."/>
            <person name="Tindall B."/>
            <person name="Pomrenke H.G."/>
            <person name="Brambilla E."/>
            <person name="Klenk H.-P."/>
            <person name="Eisen J.A."/>
        </authorList>
    </citation>
    <scope>NUCLEOTIDE SEQUENCE [LARGE SCALE GENOMIC DNA]</scope>
    <source>
        <strain evidence="4">DSM 17093 / CIP 108686 / LMG 22925 / RQ-24</strain>
    </source>
</reference>
<evidence type="ECO:0000313" key="4">
    <source>
        <dbReference type="Proteomes" id="UP000000379"/>
    </source>
</evidence>
<dbReference type="NCBIfam" id="NF005559">
    <property type="entry name" value="PRK07231.1"/>
    <property type="match status" value="1"/>
</dbReference>
<dbReference type="eggNOG" id="COG1028">
    <property type="taxonomic scope" value="Bacteria"/>
</dbReference>
<dbReference type="Gene3D" id="3.40.50.720">
    <property type="entry name" value="NAD(P)-binding Rossmann-like Domain"/>
    <property type="match status" value="1"/>
</dbReference>
<evidence type="ECO:0000313" key="3">
    <source>
        <dbReference type="EMBL" id="ADI15297.1"/>
    </source>
</evidence>
<dbReference type="GO" id="GO:0016616">
    <property type="term" value="F:oxidoreductase activity, acting on the CH-OH group of donors, NAD or NADP as acceptor"/>
    <property type="evidence" value="ECO:0007669"/>
    <property type="project" value="TreeGrafter"/>
</dbReference>
<dbReference type="PRINTS" id="PR00081">
    <property type="entry name" value="GDHRDH"/>
</dbReference>
<dbReference type="InterPro" id="IPR002347">
    <property type="entry name" value="SDR_fam"/>
</dbReference>
<sequence length="273" mass="28206">MADADERRRPLDSEFVMPSLRLDGQVALVTGGSRGLGLGVALALAHAGADLALAARTASELGTAAELVRRTGREALTLPTDVSSVAAVRGAVQRTAEHYGRLDILVNAAGINVRKPAAALSEEEWERVMAVNLKGAFFAAQAAAETMRAQGRGKIINVGSLSFEIVVPNIALYAASKGGLRQMTRALALEWAKDGICVNAIAPGRFWTAMTDAVFSDPEGYQSAVSVIPQGRPGVPADLAGAAVLLASAASDYITGQTIVVDGGWLISGGTLA</sequence>
<dbReference type="FunFam" id="3.40.50.720:FF:000084">
    <property type="entry name" value="Short-chain dehydrogenase reductase"/>
    <property type="match status" value="1"/>
</dbReference>
<dbReference type="InterPro" id="IPR057326">
    <property type="entry name" value="KR_dom"/>
</dbReference>
<dbReference type="SUPFAM" id="SSF51735">
    <property type="entry name" value="NAD(P)-binding Rossmann-fold domains"/>
    <property type="match status" value="1"/>
</dbReference>
<name>D7CRW9_TRURR</name>
<dbReference type="InterPro" id="IPR020904">
    <property type="entry name" value="Sc_DH/Rdtase_CS"/>
</dbReference>
<dbReference type="STRING" id="649638.Trad_2185"/>
<organism evidence="3 4">
    <name type="scientific">Truepera radiovictrix (strain DSM 17093 / CIP 108686 / LMG 22925 / RQ-24)</name>
    <dbReference type="NCBI Taxonomy" id="649638"/>
    <lineage>
        <taxon>Bacteria</taxon>
        <taxon>Thermotogati</taxon>
        <taxon>Deinococcota</taxon>
        <taxon>Deinococci</taxon>
        <taxon>Trueperales</taxon>
        <taxon>Trueperaceae</taxon>
        <taxon>Truepera</taxon>
    </lineage>
</organism>
<dbReference type="Pfam" id="PF13561">
    <property type="entry name" value="adh_short_C2"/>
    <property type="match status" value="1"/>
</dbReference>
<dbReference type="PROSITE" id="PS00061">
    <property type="entry name" value="ADH_SHORT"/>
    <property type="match status" value="1"/>
</dbReference>
<dbReference type="SMART" id="SM00822">
    <property type="entry name" value="PKS_KR"/>
    <property type="match status" value="1"/>
</dbReference>
<dbReference type="EMBL" id="CP002049">
    <property type="protein sequence ID" value="ADI15297.1"/>
    <property type="molecule type" value="Genomic_DNA"/>
</dbReference>
<evidence type="ECO:0000259" key="2">
    <source>
        <dbReference type="SMART" id="SM00822"/>
    </source>
</evidence>